<comment type="similarity">
    <text evidence="3 11">In the C-terminal section; belongs to the AIR carboxylase family. Class I subfamily.</text>
</comment>
<gene>
    <name evidence="14" type="ORF">K431DRAFT_284088</name>
</gene>
<evidence type="ECO:0000256" key="2">
    <source>
        <dbReference type="ARBA" id="ARBA00004747"/>
    </source>
</evidence>
<organism evidence="14 15">
    <name type="scientific">Polychaeton citri CBS 116435</name>
    <dbReference type="NCBI Taxonomy" id="1314669"/>
    <lineage>
        <taxon>Eukaryota</taxon>
        <taxon>Fungi</taxon>
        <taxon>Dikarya</taxon>
        <taxon>Ascomycota</taxon>
        <taxon>Pezizomycotina</taxon>
        <taxon>Dothideomycetes</taxon>
        <taxon>Dothideomycetidae</taxon>
        <taxon>Capnodiales</taxon>
        <taxon>Capnodiaceae</taxon>
        <taxon>Polychaeton</taxon>
    </lineage>
</organism>
<dbReference type="FunFam" id="3.30.470.20:FF:000037">
    <property type="entry name" value="Phosphoribosylaminoimidazole carboxylase, chloroplastic"/>
    <property type="match status" value="1"/>
</dbReference>
<dbReference type="Gene3D" id="3.30.470.20">
    <property type="entry name" value="ATP-grasp fold, B domain"/>
    <property type="match status" value="1"/>
</dbReference>
<dbReference type="GO" id="GO:0005524">
    <property type="term" value="F:ATP binding"/>
    <property type="evidence" value="ECO:0007669"/>
    <property type="project" value="UniProtKB-UniRule"/>
</dbReference>
<dbReference type="InterPro" id="IPR000031">
    <property type="entry name" value="PurE_dom"/>
</dbReference>
<dbReference type="GO" id="GO:0046872">
    <property type="term" value="F:metal ion binding"/>
    <property type="evidence" value="ECO:0007669"/>
    <property type="project" value="InterPro"/>
</dbReference>
<sequence length="595" mass="63485">MDKTVGVLGGGQLGRMFMEAANRLNINVNILDAPGAPAKQIRANSTSDPSSPAGHVDGSFKDPSSVRQLASTSDVITVEIEHVNTEILEEIDPSSTKVHPSWKTIRTIQDKFLQKLHLGEHGIATAKSIALKEGTADELERLAAELGGLPVMLKSRREAYDGRGNFAVKTKEDFPAALQALSATEELYVEQWAEFRMEMAVIVVKTRDGVLSFPTVETVHENSICKLVYAPARGVSRQTNEKAQALARDAVAAFDGKGVFAVEMFLLQDGSLLVNEIAPRPHNSGHYTIEACGMSQYEAHLRAILDLPIPERSLRIKLPAVMLNILGAEAPDSHLEFARRALSNPDTSIHLYGKGAARKGRKMGHVTVTAASMREAEDTVAPLVTFFDHQQQQQQQNGKDTVAAASTSTSTSQPTTPAPSPAAPTVAVVMGSDSDLPKLQAGLDTLDSFAIPHTVRITSAHRTPAWMAEYAAAAAGDGIKVIIAAAGGAAHLPGMAAAHTPLPVIGVPIKPSIGDGMDSLLSIVNMPRGVPVAAVSVNNGVNAALLAARILGASDEGLREKYERYMADSEAQVREKDRLLDEMGAKAYAEKYLAK</sequence>
<dbReference type="InterPro" id="IPR054350">
    <property type="entry name" value="PurT/PurK_preATP-grasp"/>
</dbReference>
<dbReference type="SUPFAM" id="SSF51246">
    <property type="entry name" value="Rudiment single hybrid motif"/>
    <property type="match status" value="1"/>
</dbReference>
<feature type="domain" description="ATP-grasp" evidence="13">
    <location>
        <begin position="115"/>
        <end position="305"/>
    </location>
</feature>
<dbReference type="SUPFAM" id="SSF52440">
    <property type="entry name" value="PreATP-grasp domain"/>
    <property type="match status" value="1"/>
</dbReference>
<dbReference type="GO" id="GO:0004638">
    <property type="term" value="F:phosphoribosylaminoimidazole carboxylase activity"/>
    <property type="evidence" value="ECO:0007669"/>
    <property type="project" value="UniProtKB-UniRule"/>
</dbReference>
<accession>A0A9P4URV1</accession>
<dbReference type="InterPro" id="IPR011054">
    <property type="entry name" value="Rudment_hybrid_motif"/>
</dbReference>
<dbReference type="HAMAP" id="MF_01928">
    <property type="entry name" value="PurK"/>
    <property type="match status" value="1"/>
</dbReference>
<evidence type="ECO:0000256" key="3">
    <source>
        <dbReference type="ARBA" id="ARBA00006114"/>
    </source>
</evidence>
<dbReference type="InterPro" id="IPR040686">
    <property type="entry name" value="PurK_C"/>
</dbReference>
<dbReference type="PIRSF" id="PIRSF001340">
    <property type="entry name" value="AIR_carboxylase"/>
    <property type="match status" value="1"/>
</dbReference>
<evidence type="ECO:0000313" key="15">
    <source>
        <dbReference type="Proteomes" id="UP000799441"/>
    </source>
</evidence>
<dbReference type="NCBIfam" id="TIGR01162">
    <property type="entry name" value="purE"/>
    <property type="match status" value="1"/>
</dbReference>
<dbReference type="SUPFAM" id="SSF56059">
    <property type="entry name" value="Glutathione synthetase ATP-binding domain-like"/>
    <property type="match status" value="1"/>
</dbReference>
<dbReference type="InterPro" id="IPR003135">
    <property type="entry name" value="ATP-grasp_carboxylate-amine"/>
</dbReference>
<feature type="region of interest" description="Disordered" evidence="12">
    <location>
        <begin position="39"/>
        <end position="65"/>
    </location>
</feature>
<evidence type="ECO:0000256" key="1">
    <source>
        <dbReference type="ARBA" id="ARBA00001244"/>
    </source>
</evidence>
<dbReference type="PANTHER" id="PTHR11609">
    <property type="entry name" value="PURINE BIOSYNTHESIS PROTEIN 6/7, PUR6/7"/>
    <property type="match status" value="1"/>
</dbReference>
<dbReference type="OrthoDB" id="15425at2759"/>
<keyword evidence="8 11" id="KW-0210">Decarboxylase</keyword>
<dbReference type="InterPro" id="IPR011761">
    <property type="entry name" value="ATP-grasp"/>
</dbReference>
<evidence type="ECO:0000256" key="4">
    <source>
        <dbReference type="ARBA" id="ARBA00012329"/>
    </source>
</evidence>
<dbReference type="Pfam" id="PF17769">
    <property type="entry name" value="PurK_C"/>
    <property type="match status" value="1"/>
</dbReference>
<evidence type="ECO:0000256" key="5">
    <source>
        <dbReference type="ARBA" id="ARBA00021059"/>
    </source>
</evidence>
<dbReference type="Proteomes" id="UP000799441">
    <property type="component" value="Unassembled WGS sequence"/>
</dbReference>
<dbReference type="Pfam" id="PF02222">
    <property type="entry name" value="ATP-grasp"/>
    <property type="match status" value="1"/>
</dbReference>
<protein>
    <recommendedName>
        <fullName evidence="5 11">Phosphoribosylaminoimidazole carboxylase</fullName>
        <ecNumber evidence="4 11">4.1.1.21</ecNumber>
    </recommendedName>
</protein>
<evidence type="ECO:0000256" key="10">
    <source>
        <dbReference type="ARBA" id="ARBA00023239"/>
    </source>
</evidence>
<dbReference type="Gene3D" id="3.40.50.20">
    <property type="match status" value="1"/>
</dbReference>
<dbReference type="InterPro" id="IPR016301">
    <property type="entry name" value="Ade2_fungi/plant"/>
</dbReference>
<proteinExistence type="inferred from homology"/>
<dbReference type="PROSITE" id="PS50975">
    <property type="entry name" value="ATP_GRASP"/>
    <property type="match status" value="1"/>
</dbReference>
<evidence type="ECO:0000256" key="7">
    <source>
        <dbReference type="ARBA" id="ARBA00022755"/>
    </source>
</evidence>
<dbReference type="PANTHER" id="PTHR11609:SF5">
    <property type="entry name" value="PHOSPHORIBOSYLAMINOIMIDAZOLE CARBOXYLASE"/>
    <property type="match status" value="1"/>
</dbReference>
<feature type="compositionally biased region" description="Low complexity" evidence="12">
    <location>
        <begin position="390"/>
        <end position="415"/>
    </location>
</feature>
<dbReference type="EC" id="4.1.1.21" evidence="4 11"/>
<comment type="caution">
    <text evidence="14">The sequence shown here is derived from an EMBL/GenBank/DDBJ whole genome shotgun (WGS) entry which is preliminary data.</text>
</comment>
<dbReference type="Gene3D" id="3.40.50.1970">
    <property type="match status" value="1"/>
</dbReference>
<dbReference type="HAMAP" id="MF_01929">
    <property type="entry name" value="PurE_classI"/>
    <property type="match status" value="1"/>
</dbReference>
<dbReference type="Gene3D" id="3.30.1490.20">
    <property type="entry name" value="ATP-grasp fold, A domain"/>
    <property type="match status" value="1"/>
</dbReference>
<comment type="catalytic activity">
    <reaction evidence="1 11">
        <text>5-amino-1-(5-phospho-D-ribosyl)imidazole-4-carboxylate + H(+) = 5-amino-1-(5-phospho-beta-D-ribosyl)imidazole + CO2</text>
        <dbReference type="Rhea" id="RHEA:10792"/>
        <dbReference type="ChEBI" id="CHEBI:15378"/>
        <dbReference type="ChEBI" id="CHEBI:16526"/>
        <dbReference type="ChEBI" id="CHEBI:77657"/>
        <dbReference type="ChEBI" id="CHEBI:137981"/>
        <dbReference type="EC" id="4.1.1.21"/>
    </reaction>
</comment>
<evidence type="ECO:0000256" key="6">
    <source>
        <dbReference type="ARBA" id="ARBA00022741"/>
    </source>
</evidence>
<name>A0A9P4URV1_9PEZI</name>
<dbReference type="SMART" id="SM01001">
    <property type="entry name" value="AIRC"/>
    <property type="match status" value="1"/>
</dbReference>
<evidence type="ECO:0000313" key="14">
    <source>
        <dbReference type="EMBL" id="KAF2722400.1"/>
    </source>
</evidence>
<dbReference type="InterPro" id="IPR016185">
    <property type="entry name" value="PreATP-grasp_dom_sf"/>
</dbReference>
<dbReference type="EMBL" id="MU003783">
    <property type="protein sequence ID" value="KAF2722400.1"/>
    <property type="molecule type" value="Genomic_DNA"/>
</dbReference>
<dbReference type="Pfam" id="PF22660">
    <property type="entry name" value="RS_preATP-grasp-like"/>
    <property type="match status" value="1"/>
</dbReference>
<dbReference type="NCBIfam" id="NF004679">
    <property type="entry name" value="PRK06019.1-5"/>
    <property type="match status" value="1"/>
</dbReference>
<evidence type="ECO:0000256" key="9">
    <source>
        <dbReference type="ARBA" id="ARBA00022840"/>
    </source>
</evidence>
<keyword evidence="15" id="KW-1185">Reference proteome</keyword>
<keyword evidence="10 11" id="KW-0456">Lyase</keyword>
<dbReference type="AlphaFoldDB" id="A0A9P4URV1"/>
<reference evidence="14" key="1">
    <citation type="journal article" date="2020" name="Stud. Mycol.">
        <title>101 Dothideomycetes genomes: a test case for predicting lifestyles and emergence of pathogens.</title>
        <authorList>
            <person name="Haridas S."/>
            <person name="Albert R."/>
            <person name="Binder M."/>
            <person name="Bloem J."/>
            <person name="Labutti K."/>
            <person name="Salamov A."/>
            <person name="Andreopoulos B."/>
            <person name="Baker S."/>
            <person name="Barry K."/>
            <person name="Bills G."/>
            <person name="Bluhm B."/>
            <person name="Cannon C."/>
            <person name="Castanera R."/>
            <person name="Culley D."/>
            <person name="Daum C."/>
            <person name="Ezra D."/>
            <person name="Gonzalez J."/>
            <person name="Henrissat B."/>
            <person name="Kuo A."/>
            <person name="Liang C."/>
            <person name="Lipzen A."/>
            <person name="Lutzoni F."/>
            <person name="Magnuson J."/>
            <person name="Mondo S."/>
            <person name="Nolan M."/>
            <person name="Ohm R."/>
            <person name="Pangilinan J."/>
            <person name="Park H.-J."/>
            <person name="Ramirez L."/>
            <person name="Alfaro M."/>
            <person name="Sun H."/>
            <person name="Tritt A."/>
            <person name="Yoshinaga Y."/>
            <person name="Zwiers L.-H."/>
            <person name="Turgeon B."/>
            <person name="Goodwin S."/>
            <person name="Spatafora J."/>
            <person name="Crous P."/>
            <person name="Grigoriev I."/>
        </authorList>
    </citation>
    <scope>NUCLEOTIDE SEQUENCE</scope>
    <source>
        <strain evidence="14">CBS 116435</strain>
    </source>
</reference>
<dbReference type="InterPro" id="IPR005875">
    <property type="entry name" value="PurK"/>
</dbReference>
<evidence type="ECO:0000259" key="13">
    <source>
        <dbReference type="PROSITE" id="PS50975"/>
    </source>
</evidence>
<evidence type="ECO:0000256" key="12">
    <source>
        <dbReference type="SAM" id="MobiDB-lite"/>
    </source>
</evidence>
<dbReference type="NCBIfam" id="TIGR01161">
    <property type="entry name" value="purK"/>
    <property type="match status" value="1"/>
</dbReference>
<keyword evidence="7 11" id="KW-0658">Purine biosynthesis</keyword>
<feature type="region of interest" description="Disordered" evidence="12">
    <location>
        <begin position="390"/>
        <end position="424"/>
    </location>
</feature>
<dbReference type="Pfam" id="PF00731">
    <property type="entry name" value="AIRC"/>
    <property type="match status" value="1"/>
</dbReference>
<comment type="pathway">
    <text evidence="2 11">Purine metabolism; IMP biosynthesis via de novo pathway; 5-amino-1-(5-phospho-D-ribosyl)imidazole-4-carboxylate from 5-amino-1-(5-phospho-D-ribosyl)imidazole (carboxylase route): step 1/1.</text>
</comment>
<dbReference type="InterPro" id="IPR033747">
    <property type="entry name" value="PurE_ClassI"/>
</dbReference>
<dbReference type="GO" id="GO:0006189">
    <property type="term" value="P:'de novo' IMP biosynthetic process"/>
    <property type="evidence" value="ECO:0007669"/>
    <property type="project" value="UniProtKB-UniRule"/>
</dbReference>
<dbReference type="InterPro" id="IPR013815">
    <property type="entry name" value="ATP_grasp_subdomain_1"/>
</dbReference>
<evidence type="ECO:0000256" key="11">
    <source>
        <dbReference type="PIRNR" id="PIRNR001340"/>
    </source>
</evidence>
<keyword evidence="9 11" id="KW-0067">ATP-binding</keyword>
<dbReference type="SUPFAM" id="SSF52255">
    <property type="entry name" value="N5-CAIR mutase (phosphoribosylaminoimidazole carboxylase, PurE)"/>
    <property type="match status" value="1"/>
</dbReference>
<evidence type="ECO:0000256" key="8">
    <source>
        <dbReference type="ARBA" id="ARBA00022793"/>
    </source>
</evidence>
<keyword evidence="6 11" id="KW-0547">Nucleotide-binding</keyword>